<dbReference type="GO" id="GO:0006779">
    <property type="term" value="P:porphyrin-containing compound biosynthetic process"/>
    <property type="evidence" value="ECO:0007669"/>
    <property type="project" value="InterPro"/>
</dbReference>
<name>A0A0F9SF21_9ZZZZ</name>
<sequence>MDNAEELIKAKIERLETATAVKEPDRVPIGIATTYFPAKYAGVSYENVWYDNNKYTEVGIKFARDFNWDAVSLHRSFESIPLGLALAGFDTELAVGVVVSSVLAGGASHDILGDVYSSNPGREVGENNESQWVIEKPVMNDDEYDRLIEQPFDFLMGTVIPRAYKNLADLNSPTAVGALLKMGQEVAKFPNFLMDFVGKWKAEAWLPWYYAVACNPLDTLGAFLRDFDKLSLDIYRMPDKVKKACEIITPVLATIGKVTGAISRDVTGSRRVFCPIWYNTYLSPEKFREFHFPYIKQIVNELIEAGFTPLMSFQGRSDHLLDQLKELPEG</sequence>
<comment type="caution">
    <text evidence="2">The sequence shown here is derived from an EMBL/GenBank/DDBJ whole genome shotgun (WGS) entry which is preliminary data.</text>
</comment>
<proteinExistence type="predicted"/>
<dbReference type="InterPro" id="IPR000257">
    <property type="entry name" value="Uroporphyrinogen_deCOase"/>
</dbReference>
<dbReference type="EMBL" id="LAZR01002600">
    <property type="protein sequence ID" value="KKN27983.1"/>
    <property type="molecule type" value="Genomic_DNA"/>
</dbReference>
<dbReference type="GO" id="GO:0004853">
    <property type="term" value="F:uroporphyrinogen decarboxylase activity"/>
    <property type="evidence" value="ECO:0007669"/>
    <property type="project" value="InterPro"/>
</dbReference>
<feature type="non-terminal residue" evidence="2">
    <location>
        <position position="330"/>
    </location>
</feature>
<accession>A0A0F9SF21</accession>
<dbReference type="SUPFAM" id="SSF51726">
    <property type="entry name" value="UROD/MetE-like"/>
    <property type="match status" value="1"/>
</dbReference>
<dbReference type="Gene3D" id="3.20.20.210">
    <property type="match status" value="1"/>
</dbReference>
<dbReference type="AlphaFoldDB" id="A0A0F9SF21"/>
<feature type="domain" description="Uroporphyrinogen decarboxylase (URO-D)" evidence="1">
    <location>
        <begin position="224"/>
        <end position="327"/>
    </location>
</feature>
<gene>
    <name evidence="2" type="ORF">LCGC14_0859080</name>
</gene>
<dbReference type="Pfam" id="PF01208">
    <property type="entry name" value="URO-D"/>
    <property type="match status" value="1"/>
</dbReference>
<dbReference type="InterPro" id="IPR038071">
    <property type="entry name" value="UROD/MetE-like_sf"/>
</dbReference>
<evidence type="ECO:0000313" key="2">
    <source>
        <dbReference type="EMBL" id="KKN27983.1"/>
    </source>
</evidence>
<reference evidence="2" key="1">
    <citation type="journal article" date="2015" name="Nature">
        <title>Complex archaea that bridge the gap between prokaryotes and eukaryotes.</title>
        <authorList>
            <person name="Spang A."/>
            <person name="Saw J.H."/>
            <person name="Jorgensen S.L."/>
            <person name="Zaremba-Niedzwiedzka K."/>
            <person name="Martijn J."/>
            <person name="Lind A.E."/>
            <person name="van Eijk R."/>
            <person name="Schleper C."/>
            <person name="Guy L."/>
            <person name="Ettema T.J."/>
        </authorList>
    </citation>
    <scope>NUCLEOTIDE SEQUENCE</scope>
</reference>
<organism evidence="2">
    <name type="scientific">marine sediment metagenome</name>
    <dbReference type="NCBI Taxonomy" id="412755"/>
    <lineage>
        <taxon>unclassified sequences</taxon>
        <taxon>metagenomes</taxon>
        <taxon>ecological metagenomes</taxon>
    </lineage>
</organism>
<protein>
    <recommendedName>
        <fullName evidence="1">Uroporphyrinogen decarboxylase (URO-D) domain-containing protein</fullName>
    </recommendedName>
</protein>
<evidence type="ECO:0000259" key="1">
    <source>
        <dbReference type="Pfam" id="PF01208"/>
    </source>
</evidence>